<dbReference type="Proteomes" id="UP000595420">
    <property type="component" value="Chromosome"/>
</dbReference>
<dbReference type="EMBL" id="CP059488">
    <property type="protein sequence ID" value="QQD73575.1"/>
    <property type="molecule type" value="Genomic_DNA"/>
</dbReference>
<evidence type="ECO:0000313" key="1">
    <source>
        <dbReference type="EMBL" id="QQD73575.1"/>
    </source>
</evidence>
<gene>
    <name evidence="1" type="ORF">H2515_04705</name>
</gene>
<evidence type="ECO:0000313" key="2">
    <source>
        <dbReference type="Proteomes" id="UP000595420"/>
    </source>
</evidence>
<protein>
    <submittedName>
        <fullName evidence="1">Uncharacterized protein</fullName>
    </submittedName>
</protein>
<dbReference type="InterPro" id="IPR055870">
    <property type="entry name" value="DUF7447"/>
</dbReference>
<dbReference type="Pfam" id="PF24239">
    <property type="entry name" value="DUF7447"/>
    <property type="match status" value="1"/>
</dbReference>
<dbReference type="AlphaFoldDB" id="A0A7T4WFB1"/>
<reference evidence="1 2" key="1">
    <citation type="submission" date="2020-07" db="EMBL/GenBank/DDBJ databases">
        <title>Complete genome sequence analysis of Acidithiobacillus ferrivorans XJFY6S-08 reveals extreme environmental adaptation to alpine acid mine drainage.</title>
        <authorList>
            <person name="Yan L."/>
            <person name="Ni Y."/>
        </authorList>
    </citation>
    <scope>NUCLEOTIDE SEQUENCE [LARGE SCALE GENOMIC DNA]</scope>
    <source>
        <strain evidence="1 2">XJFY6S-08</strain>
    </source>
</reference>
<organism evidence="1 2">
    <name type="scientific">Acidithiobacillus ferrivorans</name>
    <dbReference type="NCBI Taxonomy" id="160808"/>
    <lineage>
        <taxon>Bacteria</taxon>
        <taxon>Pseudomonadati</taxon>
        <taxon>Pseudomonadota</taxon>
        <taxon>Acidithiobacillia</taxon>
        <taxon>Acidithiobacillales</taxon>
        <taxon>Acidithiobacillaceae</taxon>
        <taxon>Acidithiobacillus</taxon>
    </lineage>
</organism>
<proteinExistence type="predicted"/>
<name>A0A7T4WFB1_9PROT</name>
<accession>A0A7T4WFB1</accession>
<sequence>MHFSIKAIKAANKAAGQHFFDRSTMSFFQSRVCRKVTGHYFVTSERCRFDQSAKRTYTLRQVMDNGWISTVGDYGAYSTSRAAHAEAARLWDQDCLEIRQDEEADAGRWEAYTAA</sequence>
<dbReference type="RefSeq" id="WP_198661007.1">
    <property type="nucleotide sequence ID" value="NZ_CP059488.1"/>
</dbReference>